<protein>
    <recommendedName>
        <fullName evidence="2">CopG family transcriptional regulator</fullName>
    </recommendedName>
</protein>
<name>A0A6N2S669_ANAHA</name>
<sequence length="59" mass="6826">MKKLGRPTDAPKTIVKRARMSEDDIKKLQKCCDVLHVTASDAIRMGIQELYYNKVRHKP</sequence>
<evidence type="ECO:0008006" key="2">
    <source>
        <dbReference type="Google" id="ProtNLM"/>
    </source>
</evidence>
<dbReference type="EMBL" id="CACRSX010000018">
    <property type="protein sequence ID" value="VYS87365.1"/>
    <property type="molecule type" value="Genomic_DNA"/>
</dbReference>
<evidence type="ECO:0000313" key="1">
    <source>
        <dbReference type="EMBL" id="VYS87365.1"/>
    </source>
</evidence>
<dbReference type="RefSeq" id="WP_156722898.1">
    <property type="nucleotide sequence ID" value="NZ_CACRSX010000018.1"/>
</dbReference>
<proteinExistence type="predicted"/>
<accession>A0A6N2S669</accession>
<gene>
    <name evidence="1" type="ORF">AHLFYP4_00731</name>
</gene>
<organism evidence="1">
    <name type="scientific">Anaerostipes hadrus</name>
    <dbReference type="NCBI Taxonomy" id="649756"/>
    <lineage>
        <taxon>Bacteria</taxon>
        <taxon>Bacillati</taxon>
        <taxon>Bacillota</taxon>
        <taxon>Clostridia</taxon>
        <taxon>Lachnospirales</taxon>
        <taxon>Lachnospiraceae</taxon>
        <taxon>Anaerostipes</taxon>
    </lineage>
</organism>
<reference evidence="1" key="1">
    <citation type="submission" date="2019-11" db="EMBL/GenBank/DDBJ databases">
        <authorList>
            <person name="Feng L."/>
        </authorList>
    </citation>
    <scope>NUCLEOTIDE SEQUENCE</scope>
    <source>
        <strain evidence="1">AhadrusLFYP4</strain>
    </source>
</reference>
<dbReference type="AlphaFoldDB" id="A0A6N2S669"/>